<gene>
    <name evidence="8" type="ORF">CS006_06895</name>
</gene>
<evidence type="ECO:0000313" key="8">
    <source>
        <dbReference type="EMBL" id="PJM73175.1"/>
    </source>
</evidence>
<evidence type="ECO:0000259" key="7">
    <source>
        <dbReference type="Pfam" id="PF00248"/>
    </source>
</evidence>
<dbReference type="InterPro" id="IPR023210">
    <property type="entry name" value="NADP_OxRdtase_dom"/>
</dbReference>
<dbReference type="OrthoDB" id="9804790at2"/>
<reference evidence="8 9" key="1">
    <citation type="submission" date="2017-10" db="EMBL/GenBank/DDBJ databases">
        <title>Draft genome sequences of strains TRE 1, TRE 9, TRE H and TRI 7, isolated from tamarins, belonging to four potential novel Bifidobacterium species.</title>
        <authorList>
            <person name="Mattarelli P."/>
            <person name="Modesto M."/>
            <person name="Puglisi E."/>
            <person name="Morelli L."/>
            <person name="Spezio C."/>
            <person name="Bonetti A."/>
            <person name="Sandri C."/>
        </authorList>
    </citation>
    <scope>NUCLEOTIDE SEQUENCE [LARGE SCALE GENOMIC DNA]</scope>
    <source>
        <strain evidence="9">TRE1</strain>
    </source>
</reference>
<dbReference type="AlphaFoldDB" id="A0A2M9H8N2"/>
<dbReference type="Pfam" id="PF00248">
    <property type="entry name" value="Aldo_ket_red"/>
    <property type="match status" value="1"/>
</dbReference>
<dbReference type="Gene3D" id="3.20.20.100">
    <property type="entry name" value="NADP-dependent oxidoreductase domain"/>
    <property type="match status" value="1"/>
</dbReference>
<feature type="binding site" evidence="5">
    <location>
        <position position="112"/>
    </location>
    <ligand>
        <name>substrate</name>
    </ligand>
</feature>
<dbReference type="EMBL" id="PEBI01000003">
    <property type="protein sequence ID" value="PJM73175.1"/>
    <property type="molecule type" value="Genomic_DNA"/>
</dbReference>
<protein>
    <submittedName>
        <fullName evidence="8">2,5-diketo-D-gluconic acid reductase</fullName>
    </submittedName>
</protein>
<accession>A0A2M9H8N2</accession>
<comment type="caution">
    <text evidence="8">The sequence shown here is derived from an EMBL/GenBank/DDBJ whole genome shotgun (WGS) entry which is preliminary data.</text>
</comment>
<keyword evidence="2" id="KW-0521">NADP</keyword>
<dbReference type="PROSITE" id="PS00798">
    <property type="entry name" value="ALDOKETO_REDUCTASE_1"/>
    <property type="match status" value="1"/>
</dbReference>
<evidence type="ECO:0000313" key="9">
    <source>
        <dbReference type="Proteomes" id="UP000229095"/>
    </source>
</evidence>
<name>A0A2M9H8N2_9BIFI</name>
<evidence type="ECO:0000256" key="6">
    <source>
        <dbReference type="PIRSR" id="PIRSR000097-3"/>
    </source>
</evidence>
<dbReference type="InterPro" id="IPR020471">
    <property type="entry name" value="AKR"/>
</dbReference>
<evidence type="ECO:0000256" key="2">
    <source>
        <dbReference type="ARBA" id="ARBA00022857"/>
    </source>
</evidence>
<comment type="similarity">
    <text evidence="1">Belongs to the aldo/keto reductase family.</text>
</comment>
<keyword evidence="3" id="KW-0560">Oxidoreductase</keyword>
<dbReference type="CDD" id="cd19132">
    <property type="entry name" value="AKR_AKR5D1_E1"/>
    <property type="match status" value="1"/>
</dbReference>
<dbReference type="PANTHER" id="PTHR43827:SF3">
    <property type="entry name" value="NADP-DEPENDENT OXIDOREDUCTASE DOMAIN-CONTAINING PROTEIN"/>
    <property type="match status" value="1"/>
</dbReference>
<evidence type="ECO:0000256" key="5">
    <source>
        <dbReference type="PIRSR" id="PIRSR000097-2"/>
    </source>
</evidence>
<dbReference type="InterPro" id="IPR036812">
    <property type="entry name" value="NAD(P)_OxRdtase_dom_sf"/>
</dbReference>
<proteinExistence type="inferred from homology"/>
<dbReference type="PROSITE" id="PS00063">
    <property type="entry name" value="ALDOKETO_REDUCTASE_3"/>
    <property type="match status" value="1"/>
</dbReference>
<dbReference type="SUPFAM" id="SSF51430">
    <property type="entry name" value="NAD(P)-linked oxidoreductase"/>
    <property type="match status" value="1"/>
</dbReference>
<sequence length="282" mass="31723">MLEPPAIPTRKAHDGLELPAIGFGTYKVNGFTGVRAIASALEVGYRLIDSAFNYENEGVVGRAIRESEVPREDIIVTSKLPGRHHQYDQARTTIEESVARMGLDYIDLYLIHWPNPSQGQFVEAWQALVDAQEQGIVKHIGVSNFLPGHIDLLIRATGVTPAVNQVELHPFFQQNEQRAYDEAHGIITEAWSPLGRANQMLKDPTIVSIARKHDVSPVAAILRWHLQLGDVAIPKSMDRDRQRANLDLTGFELDEQDMRDIAAMDNPEGRTFEQDPHWHEED</sequence>
<dbReference type="RefSeq" id="WP_100511279.1">
    <property type="nucleotide sequence ID" value="NZ_PEBI01000003.1"/>
</dbReference>
<dbReference type="InterPro" id="IPR018170">
    <property type="entry name" value="Aldo/ket_reductase_CS"/>
</dbReference>
<feature type="domain" description="NADP-dependent oxidoreductase" evidence="7">
    <location>
        <begin position="21"/>
        <end position="264"/>
    </location>
</feature>
<dbReference type="PIRSF" id="PIRSF000097">
    <property type="entry name" value="AKR"/>
    <property type="match status" value="1"/>
</dbReference>
<dbReference type="Proteomes" id="UP000229095">
    <property type="component" value="Unassembled WGS sequence"/>
</dbReference>
<evidence type="ECO:0000256" key="4">
    <source>
        <dbReference type="PIRSR" id="PIRSR000097-1"/>
    </source>
</evidence>
<organism evidence="8 9">
    <name type="scientific">Bifidobacterium primatium</name>
    <dbReference type="NCBI Taxonomy" id="2045438"/>
    <lineage>
        <taxon>Bacteria</taxon>
        <taxon>Bacillati</taxon>
        <taxon>Actinomycetota</taxon>
        <taxon>Actinomycetes</taxon>
        <taxon>Bifidobacteriales</taxon>
        <taxon>Bifidobacteriaceae</taxon>
        <taxon>Bifidobacterium</taxon>
    </lineage>
</organism>
<feature type="active site" description="Proton donor" evidence="4">
    <location>
        <position position="54"/>
    </location>
</feature>
<keyword evidence="9" id="KW-1185">Reference proteome</keyword>
<dbReference type="PANTHER" id="PTHR43827">
    <property type="entry name" value="2,5-DIKETO-D-GLUCONIC ACID REDUCTASE"/>
    <property type="match status" value="1"/>
</dbReference>
<dbReference type="PROSITE" id="PS00062">
    <property type="entry name" value="ALDOKETO_REDUCTASE_2"/>
    <property type="match status" value="1"/>
</dbReference>
<dbReference type="FunFam" id="3.20.20.100:FF:000015">
    <property type="entry name" value="Oxidoreductase, aldo/keto reductase family"/>
    <property type="match status" value="1"/>
</dbReference>
<dbReference type="GO" id="GO:0016616">
    <property type="term" value="F:oxidoreductase activity, acting on the CH-OH group of donors, NAD or NADP as acceptor"/>
    <property type="evidence" value="ECO:0007669"/>
    <property type="project" value="UniProtKB-ARBA"/>
</dbReference>
<feature type="site" description="Lowers pKa of active site Tyr" evidence="6">
    <location>
        <position position="79"/>
    </location>
</feature>
<evidence type="ECO:0000256" key="1">
    <source>
        <dbReference type="ARBA" id="ARBA00007905"/>
    </source>
</evidence>
<dbReference type="PRINTS" id="PR00069">
    <property type="entry name" value="ALDKETRDTASE"/>
</dbReference>
<evidence type="ECO:0000256" key="3">
    <source>
        <dbReference type="ARBA" id="ARBA00023002"/>
    </source>
</evidence>